<dbReference type="GO" id="GO:0017038">
    <property type="term" value="P:protein import"/>
    <property type="evidence" value="ECO:0007669"/>
    <property type="project" value="TreeGrafter"/>
</dbReference>
<feature type="domain" description="MotA/TolQ/ExbB proton channel" evidence="10">
    <location>
        <begin position="96"/>
        <end position="223"/>
    </location>
</feature>
<dbReference type="PANTHER" id="PTHR30625:SF15">
    <property type="entry name" value="BIOPOLYMER TRANSPORT PROTEIN EXBB"/>
    <property type="match status" value="1"/>
</dbReference>
<evidence type="ECO:0000313" key="12">
    <source>
        <dbReference type="EMBL" id="TMQ61486.1"/>
    </source>
</evidence>
<evidence type="ECO:0000256" key="9">
    <source>
        <dbReference type="SAM" id="Phobius"/>
    </source>
</evidence>
<evidence type="ECO:0000256" key="3">
    <source>
        <dbReference type="ARBA" id="ARBA00022475"/>
    </source>
</evidence>
<dbReference type="GO" id="GO:0005886">
    <property type="term" value="C:plasma membrane"/>
    <property type="evidence" value="ECO:0007669"/>
    <property type="project" value="UniProtKB-SubCell"/>
</dbReference>
<dbReference type="InterPro" id="IPR050790">
    <property type="entry name" value="ExbB/TolQ_transport"/>
</dbReference>
<keyword evidence="4 9" id="KW-0812">Transmembrane</keyword>
<dbReference type="Proteomes" id="UP000316292">
    <property type="component" value="Unassembled WGS sequence"/>
</dbReference>
<keyword evidence="7 9" id="KW-0472">Membrane</keyword>
<evidence type="ECO:0000313" key="13">
    <source>
        <dbReference type="Proteomes" id="UP000316292"/>
    </source>
</evidence>
<comment type="similarity">
    <text evidence="8">Belongs to the exbB/tolQ family.</text>
</comment>
<feature type="transmembrane region" description="Helical" evidence="9">
    <location>
        <begin position="143"/>
        <end position="170"/>
    </location>
</feature>
<feature type="transmembrane region" description="Helical" evidence="9">
    <location>
        <begin position="190"/>
        <end position="212"/>
    </location>
</feature>
<reference evidence="13 14" key="1">
    <citation type="journal article" date="2019" name="Nat. Microbiol.">
        <title>Mediterranean grassland soil C-N compound turnover is dependent on rainfall and depth, and is mediated by genomically divergent microorganisms.</title>
        <authorList>
            <person name="Diamond S."/>
            <person name="Andeer P.F."/>
            <person name="Li Z."/>
            <person name="Crits-Christoph A."/>
            <person name="Burstein D."/>
            <person name="Anantharaman K."/>
            <person name="Lane K.R."/>
            <person name="Thomas B.C."/>
            <person name="Pan C."/>
            <person name="Northen T.R."/>
            <person name="Banfield J.F."/>
        </authorList>
    </citation>
    <scope>NUCLEOTIDE SEQUENCE [LARGE SCALE GENOMIC DNA]</scope>
    <source>
        <strain evidence="11">WS_1</strain>
        <strain evidence="12">WS_5</strain>
    </source>
</reference>
<evidence type="ECO:0000256" key="7">
    <source>
        <dbReference type="ARBA" id="ARBA00023136"/>
    </source>
</evidence>
<evidence type="ECO:0000313" key="14">
    <source>
        <dbReference type="Proteomes" id="UP000320913"/>
    </source>
</evidence>
<evidence type="ECO:0000256" key="5">
    <source>
        <dbReference type="ARBA" id="ARBA00022927"/>
    </source>
</evidence>
<comment type="subcellular location">
    <subcellularLocation>
        <location evidence="1">Cell membrane</location>
        <topology evidence="1">Multi-pass membrane protein</topology>
    </subcellularLocation>
    <subcellularLocation>
        <location evidence="8">Membrane</location>
        <topology evidence="8">Multi-pass membrane protein</topology>
    </subcellularLocation>
</comment>
<sequence length="240" mass="26243">MKQGLFMTMVAVVALAIAIVVYMFLPDYIRKGGPLVALLIMLSIMSVTLTFERLFTLNRARGKMPVPAFMREIRKRLDSGDIEGAAELCAKQRGSLANVLRAGLDRYLVVRNVNLDLKTRMEEVQKAMEEANMLEVPLLERNLIALATIASIATMVGLLGTVIGMIRSFAALGQTGSVDAVKLALGISEALINTAGGLFVAIFSIVLYNVFVTMIDNFNYMMDEATVEVVEVLSMKEATK</sequence>
<comment type="caution">
    <text evidence="11">The sequence shown here is derived from an EMBL/GenBank/DDBJ whole genome shotgun (WGS) entry which is preliminary data.</text>
</comment>
<feature type="transmembrane region" description="Helical" evidence="9">
    <location>
        <begin position="36"/>
        <end position="55"/>
    </location>
</feature>
<organism evidence="11 13">
    <name type="scientific">Eiseniibacteriota bacterium</name>
    <dbReference type="NCBI Taxonomy" id="2212470"/>
    <lineage>
        <taxon>Bacteria</taxon>
        <taxon>Candidatus Eiseniibacteriota</taxon>
    </lineage>
</organism>
<keyword evidence="2 8" id="KW-0813">Transport</keyword>
<dbReference type="PANTHER" id="PTHR30625">
    <property type="entry name" value="PROTEIN TOLQ"/>
    <property type="match status" value="1"/>
</dbReference>
<keyword evidence="3" id="KW-1003">Cell membrane</keyword>
<keyword evidence="5 8" id="KW-0653">Protein transport</keyword>
<dbReference type="InterPro" id="IPR002898">
    <property type="entry name" value="MotA_ExbB_proton_chnl"/>
</dbReference>
<gene>
    <name evidence="11" type="ORF">E6K71_05020</name>
    <name evidence="12" type="ORF">E6K75_01150</name>
</gene>
<evidence type="ECO:0000256" key="4">
    <source>
        <dbReference type="ARBA" id="ARBA00022692"/>
    </source>
</evidence>
<evidence type="ECO:0000259" key="10">
    <source>
        <dbReference type="Pfam" id="PF01618"/>
    </source>
</evidence>
<protein>
    <submittedName>
        <fullName evidence="11">MotA/TolQ/ExbB proton channel family protein</fullName>
    </submittedName>
</protein>
<dbReference type="EMBL" id="VBOV01000029">
    <property type="protein sequence ID" value="TMQ61486.1"/>
    <property type="molecule type" value="Genomic_DNA"/>
</dbReference>
<evidence type="ECO:0000256" key="6">
    <source>
        <dbReference type="ARBA" id="ARBA00022989"/>
    </source>
</evidence>
<dbReference type="EMBL" id="VBOR01000057">
    <property type="protein sequence ID" value="TMQ49426.1"/>
    <property type="molecule type" value="Genomic_DNA"/>
</dbReference>
<keyword evidence="6 9" id="KW-1133">Transmembrane helix</keyword>
<dbReference type="Proteomes" id="UP000320913">
    <property type="component" value="Unassembled WGS sequence"/>
</dbReference>
<evidence type="ECO:0000313" key="11">
    <source>
        <dbReference type="EMBL" id="TMQ49426.1"/>
    </source>
</evidence>
<proteinExistence type="inferred from homology"/>
<evidence type="ECO:0000256" key="2">
    <source>
        <dbReference type="ARBA" id="ARBA00022448"/>
    </source>
</evidence>
<accession>A0A538SDK4</accession>
<evidence type="ECO:0000256" key="1">
    <source>
        <dbReference type="ARBA" id="ARBA00004651"/>
    </source>
</evidence>
<name>A0A538SDK4_UNCEI</name>
<evidence type="ECO:0000256" key="8">
    <source>
        <dbReference type="RuleBase" id="RU004057"/>
    </source>
</evidence>
<dbReference type="AlphaFoldDB" id="A0A538SDK4"/>
<dbReference type="Pfam" id="PF01618">
    <property type="entry name" value="MotA_ExbB"/>
    <property type="match status" value="1"/>
</dbReference>
<feature type="transmembrane region" description="Helical" evidence="9">
    <location>
        <begin position="5"/>
        <end position="24"/>
    </location>
</feature>